<proteinExistence type="predicted"/>
<keyword evidence="2" id="KW-1185">Reference proteome</keyword>
<dbReference type="Proteomes" id="UP001054837">
    <property type="component" value="Unassembled WGS sequence"/>
</dbReference>
<dbReference type="EMBL" id="BPLQ01015071">
    <property type="protein sequence ID" value="GIY85680.1"/>
    <property type="molecule type" value="Genomic_DNA"/>
</dbReference>
<evidence type="ECO:0000313" key="1">
    <source>
        <dbReference type="EMBL" id="GIY85680.1"/>
    </source>
</evidence>
<protein>
    <submittedName>
        <fullName evidence="1">Uncharacterized protein</fullName>
    </submittedName>
</protein>
<organism evidence="1 2">
    <name type="scientific">Caerostris darwini</name>
    <dbReference type="NCBI Taxonomy" id="1538125"/>
    <lineage>
        <taxon>Eukaryota</taxon>
        <taxon>Metazoa</taxon>
        <taxon>Ecdysozoa</taxon>
        <taxon>Arthropoda</taxon>
        <taxon>Chelicerata</taxon>
        <taxon>Arachnida</taxon>
        <taxon>Araneae</taxon>
        <taxon>Araneomorphae</taxon>
        <taxon>Entelegynae</taxon>
        <taxon>Araneoidea</taxon>
        <taxon>Araneidae</taxon>
        <taxon>Caerostris</taxon>
    </lineage>
</organism>
<accession>A0AAV4WVF9</accession>
<comment type="caution">
    <text evidence="1">The sequence shown here is derived from an EMBL/GenBank/DDBJ whole genome shotgun (WGS) entry which is preliminary data.</text>
</comment>
<gene>
    <name evidence="1" type="ORF">CDAR_422171</name>
</gene>
<evidence type="ECO:0000313" key="2">
    <source>
        <dbReference type="Proteomes" id="UP001054837"/>
    </source>
</evidence>
<sequence>MVVWCALKPFQDRLLNYSAAPAHLCWPLAGRPMSGQALKIEAWILIQGDCIIYGIIHLKNSWQLLSIFNGTKEQGPDLPNLQEMSSCEIEMPGRYYWSLLNKLLSISEWNTPWVLNRSQGVSNSKGIAPNWPTK</sequence>
<reference evidence="1 2" key="1">
    <citation type="submission" date="2021-06" db="EMBL/GenBank/DDBJ databases">
        <title>Caerostris darwini draft genome.</title>
        <authorList>
            <person name="Kono N."/>
            <person name="Arakawa K."/>
        </authorList>
    </citation>
    <scope>NUCLEOTIDE SEQUENCE [LARGE SCALE GENOMIC DNA]</scope>
</reference>
<name>A0AAV4WVF9_9ARAC</name>
<dbReference type="AlphaFoldDB" id="A0AAV4WVF9"/>